<dbReference type="PANTHER" id="PTHR33993">
    <property type="entry name" value="GLYOXALASE-RELATED"/>
    <property type="match status" value="1"/>
</dbReference>
<dbReference type="Pfam" id="PF18029">
    <property type="entry name" value="Glyoxalase_6"/>
    <property type="match status" value="1"/>
</dbReference>
<sequence length="251" mass="26391">MGERTSYAPGTFSWAELATSDADAAKAFYTSIFSWDYRDVPIGDGMIYSTALRGGGDVGALYASEQPPHWNCYVTVESVDASAARAVELGATLVAEPFDIFDIGRSAAIADPAGAHLYLWEPRKNIGATLVNAPGAMAWNDLLTPDPAESAKFYGDLFGWTTVEVPGGHGYRVITNGDRSNGGMMTLEPGAGAPSWVPYFGHENVEQVVAEVPGLGGTVVVGPVPVPSGKFALFTDPQGATFAALTGDYDD</sequence>
<dbReference type="InterPro" id="IPR052164">
    <property type="entry name" value="Anthracycline_SecMetBiosynth"/>
</dbReference>
<accession>A0A9X3S1X4</accession>
<dbReference type="InterPro" id="IPR037523">
    <property type="entry name" value="VOC_core"/>
</dbReference>
<dbReference type="Gene3D" id="3.10.180.10">
    <property type="entry name" value="2,3-Dihydroxybiphenyl 1,2-Dioxygenase, domain 1"/>
    <property type="match status" value="2"/>
</dbReference>
<dbReference type="PROSITE" id="PS51819">
    <property type="entry name" value="VOC"/>
    <property type="match status" value="2"/>
</dbReference>
<evidence type="ECO:0000313" key="3">
    <source>
        <dbReference type="Proteomes" id="UP001149140"/>
    </source>
</evidence>
<dbReference type="InterPro" id="IPR029068">
    <property type="entry name" value="Glyas_Bleomycin-R_OHBP_Dase"/>
</dbReference>
<dbReference type="PANTHER" id="PTHR33993:SF14">
    <property type="entry name" value="GB|AAF24581.1"/>
    <property type="match status" value="1"/>
</dbReference>
<reference evidence="2" key="1">
    <citation type="submission" date="2022-10" db="EMBL/GenBank/DDBJ databases">
        <title>The WGS of Solirubrobacter ginsenosidimutans DSM 21036.</title>
        <authorList>
            <person name="Jiang Z."/>
        </authorList>
    </citation>
    <scope>NUCLEOTIDE SEQUENCE</scope>
    <source>
        <strain evidence="2">DSM 21036</strain>
    </source>
</reference>
<protein>
    <submittedName>
        <fullName evidence="2">VOC family protein</fullName>
    </submittedName>
</protein>
<dbReference type="AlphaFoldDB" id="A0A9X3S1X4"/>
<name>A0A9X3S1X4_9ACTN</name>
<evidence type="ECO:0000259" key="1">
    <source>
        <dbReference type="PROSITE" id="PS51819"/>
    </source>
</evidence>
<proteinExistence type="predicted"/>
<feature type="domain" description="VOC" evidence="1">
    <location>
        <begin position="11"/>
        <end position="122"/>
    </location>
</feature>
<dbReference type="InterPro" id="IPR041581">
    <property type="entry name" value="Glyoxalase_6"/>
</dbReference>
<dbReference type="SUPFAM" id="SSF54593">
    <property type="entry name" value="Glyoxalase/Bleomycin resistance protein/Dihydroxybiphenyl dioxygenase"/>
    <property type="match status" value="2"/>
</dbReference>
<evidence type="ECO:0000313" key="2">
    <source>
        <dbReference type="EMBL" id="MDA0160576.1"/>
    </source>
</evidence>
<dbReference type="RefSeq" id="WP_270039496.1">
    <property type="nucleotide sequence ID" value="NZ_JAPDOD010000006.1"/>
</dbReference>
<comment type="caution">
    <text evidence="2">The sequence shown here is derived from an EMBL/GenBank/DDBJ whole genome shotgun (WGS) entry which is preliminary data.</text>
</comment>
<keyword evidence="3" id="KW-1185">Reference proteome</keyword>
<dbReference type="Pfam" id="PF00903">
    <property type="entry name" value="Glyoxalase"/>
    <property type="match status" value="1"/>
</dbReference>
<gene>
    <name evidence="2" type="ORF">OM076_09900</name>
</gene>
<dbReference type="InterPro" id="IPR004360">
    <property type="entry name" value="Glyas_Fos-R_dOase_dom"/>
</dbReference>
<dbReference type="Proteomes" id="UP001149140">
    <property type="component" value="Unassembled WGS sequence"/>
</dbReference>
<dbReference type="EMBL" id="JAPDOD010000006">
    <property type="protein sequence ID" value="MDA0160576.1"/>
    <property type="molecule type" value="Genomic_DNA"/>
</dbReference>
<feature type="domain" description="VOC" evidence="1">
    <location>
        <begin position="136"/>
        <end position="247"/>
    </location>
</feature>
<dbReference type="CDD" id="cd07247">
    <property type="entry name" value="SgaA_N_like"/>
    <property type="match status" value="1"/>
</dbReference>
<organism evidence="2 3">
    <name type="scientific">Solirubrobacter ginsenosidimutans</name>
    <dbReference type="NCBI Taxonomy" id="490573"/>
    <lineage>
        <taxon>Bacteria</taxon>
        <taxon>Bacillati</taxon>
        <taxon>Actinomycetota</taxon>
        <taxon>Thermoleophilia</taxon>
        <taxon>Solirubrobacterales</taxon>
        <taxon>Solirubrobacteraceae</taxon>
        <taxon>Solirubrobacter</taxon>
    </lineage>
</organism>